<evidence type="ECO:0000313" key="6">
    <source>
        <dbReference type="Proteomes" id="UP000327044"/>
    </source>
</evidence>
<keyword evidence="1 2" id="KW-0193">Cuticle</keyword>
<dbReference type="PROSITE" id="PS00233">
    <property type="entry name" value="CHIT_BIND_RR_1"/>
    <property type="match status" value="1"/>
</dbReference>
<dbReference type="PANTHER" id="PTHR12236:SF95">
    <property type="entry name" value="CUTICULAR PROTEIN 76BD, ISOFORM C-RELATED"/>
    <property type="match status" value="1"/>
</dbReference>
<dbReference type="InterPro" id="IPR031311">
    <property type="entry name" value="CHIT_BIND_RR_consensus"/>
</dbReference>
<accession>A0A5N4AL25</accession>
<dbReference type="GO" id="GO:0005615">
    <property type="term" value="C:extracellular space"/>
    <property type="evidence" value="ECO:0007669"/>
    <property type="project" value="TreeGrafter"/>
</dbReference>
<keyword evidence="4" id="KW-0732">Signal</keyword>
<organism evidence="5 6">
    <name type="scientific">Photinus pyralis</name>
    <name type="common">Common eastern firefly</name>
    <name type="synonym">Lampyris pyralis</name>
    <dbReference type="NCBI Taxonomy" id="7054"/>
    <lineage>
        <taxon>Eukaryota</taxon>
        <taxon>Metazoa</taxon>
        <taxon>Ecdysozoa</taxon>
        <taxon>Arthropoda</taxon>
        <taxon>Hexapoda</taxon>
        <taxon>Insecta</taxon>
        <taxon>Pterygota</taxon>
        <taxon>Neoptera</taxon>
        <taxon>Endopterygota</taxon>
        <taxon>Coleoptera</taxon>
        <taxon>Polyphaga</taxon>
        <taxon>Elateriformia</taxon>
        <taxon>Elateroidea</taxon>
        <taxon>Lampyridae</taxon>
        <taxon>Lampyrinae</taxon>
        <taxon>Photinus</taxon>
    </lineage>
</organism>
<dbReference type="AlphaFoldDB" id="A0A5N4AL25"/>
<dbReference type="InterPro" id="IPR051217">
    <property type="entry name" value="Insect_Cuticle_Struc_Prot"/>
</dbReference>
<dbReference type="Pfam" id="PF00379">
    <property type="entry name" value="Chitin_bind_4"/>
    <property type="match status" value="1"/>
</dbReference>
<dbReference type="PRINTS" id="PR00947">
    <property type="entry name" value="CUTICLE"/>
</dbReference>
<evidence type="ECO:0000256" key="2">
    <source>
        <dbReference type="PROSITE-ProRule" id="PRU00497"/>
    </source>
</evidence>
<comment type="caution">
    <text evidence="5">The sequence shown here is derived from an EMBL/GenBank/DDBJ whole genome shotgun (WGS) entry which is preliminary data.</text>
</comment>
<dbReference type="OrthoDB" id="6819000at2759"/>
<evidence type="ECO:0000256" key="3">
    <source>
        <dbReference type="SAM" id="MobiDB-lite"/>
    </source>
</evidence>
<feature type="region of interest" description="Disordered" evidence="3">
    <location>
        <begin position="285"/>
        <end position="309"/>
    </location>
</feature>
<gene>
    <name evidence="5" type="ORF">PPYR_08999</name>
</gene>
<keyword evidence="6" id="KW-1185">Reference proteome</keyword>
<evidence type="ECO:0000313" key="5">
    <source>
        <dbReference type="EMBL" id="KAB0798006.1"/>
    </source>
</evidence>
<feature type="signal peptide" evidence="4">
    <location>
        <begin position="1"/>
        <end position="17"/>
    </location>
</feature>
<dbReference type="Proteomes" id="UP000327044">
    <property type="component" value="Unassembled WGS sequence"/>
</dbReference>
<dbReference type="GO" id="GO:0031012">
    <property type="term" value="C:extracellular matrix"/>
    <property type="evidence" value="ECO:0007669"/>
    <property type="project" value="TreeGrafter"/>
</dbReference>
<evidence type="ECO:0000256" key="4">
    <source>
        <dbReference type="SAM" id="SignalP"/>
    </source>
</evidence>
<proteinExistence type="predicted"/>
<dbReference type="PROSITE" id="PS51155">
    <property type="entry name" value="CHIT_BIND_RR_2"/>
    <property type="match status" value="1"/>
</dbReference>
<protein>
    <submittedName>
        <fullName evidence="5">Uncharacterized protein</fullName>
    </submittedName>
</protein>
<name>A0A5N4AL25_PHOPY</name>
<dbReference type="GO" id="GO:0042302">
    <property type="term" value="F:structural constituent of cuticle"/>
    <property type="evidence" value="ECO:0007669"/>
    <property type="project" value="UniProtKB-UniRule"/>
</dbReference>
<dbReference type="InterPro" id="IPR000618">
    <property type="entry name" value="Insect_cuticle"/>
</dbReference>
<feature type="chain" id="PRO_5024365857" evidence="4">
    <location>
        <begin position="18"/>
        <end position="309"/>
    </location>
</feature>
<dbReference type="InParanoid" id="A0A5N4AL25"/>
<sequence>MHIKVLTVLMTVVIVRSNPIEHKQEKAQPEEDNKTNDYSFSYGVKDMHTGDVKDQWEKKEGGVVKGQYSMMEADGSIRTVDYVADKEHGFHAYVKFNGNQHPLSSSHQLVHMEAEKLPKKIIKSPKPSHEYLYKPSESRPQPAIVNIKQVKKAPSTTKKPDSIKNEVNPNLQFPLDLSFLETNNKVIPLQVSKLNPVEIKVSDGLTTQQQHKIRKPTENRFNQQFVETDFQPIVSNLTYKTNKKPLVTPGLRNYASPSHLKTALQQEIQSVPSGLNVYKHFPDNNRPSFYMQPPRQTKNTPTLIKMKYH</sequence>
<evidence type="ECO:0000256" key="1">
    <source>
        <dbReference type="ARBA" id="ARBA00022460"/>
    </source>
</evidence>
<dbReference type="EMBL" id="VVIM01000006">
    <property type="protein sequence ID" value="KAB0798006.1"/>
    <property type="molecule type" value="Genomic_DNA"/>
</dbReference>
<dbReference type="PANTHER" id="PTHR12236">
    <property type="entry name" value="STRUCTURAL CONTITUENT OF CUTICLE"/>
    <property type="match status" value="1"/>
</dbReference>
<reference evidence="5 6" key="1">
    <citation type="journal article" date="2018" name="Elife">
        <title>Firefly genomes illuminate parallel origins of bioluminescence in beetles.</title>
        <authorList>
            <person name="Fallon T.R."/>
            <person name="Lower S.E."/>
            <person name="Chang C.H."/>
            <person name="Bessho-Uehara M."/>
            <person name="Martin G.J."/>
            <person name="Bewick A.J."/>
            <person name="Behringer M."/>
            <person name="Debat H.J."/>
            <person name="Wong I."/>
            <person name="Day J.C."/>
            <person name="Suvorov A."/>
            <person name="Silva C.J."/>
            <person name="Stanger-Hall K.F."/>
            <person name="Hall D.W."/>
            <person name="Schmitz R.J."/>
            <person name="Nelson D.R."/>
            <person name="Lewis S.M."/>
            <person name="Shigenobu S."/>
            <person name="Bybee S.M."/>
            <person name="Larracuente A.M."/>
            <person name="Oba Y."/>
            <person name="Weng J.K."/>
        </authorList>
    </citation>
    <scope>NUCLEOTIDE SEQUENCE [LARGE SCALE GENOMIC DNA]</scope>
    <source>
        <strain evidence="5">1611_PpyrPB1</strain>
        <tissue evidence="5">Whole body</tissue>
    </source>
</reference>